<dbReference type="AlphaFoldDB" id="X1BPJ1"/>
<keyword evidence="1" id="KW-0472">Membrane</keyword>
<proteinExistence type="predicted"/>
<sequence>MKKHLIAVFLTAFFFVIGIIILLDQYLNIGVWFQFKDIHHETFAISSFALAIGIILGSTIPKNRN</sequence>
<accession>X1BPJ1</accession>
<reference evidence="2" key="1">
    <citation type="journal article" date="2014" name="Front. Microbiol.">
        <title>High frequency of phylogenetically diverse reductive dehalogenase-homologous genes in deep subseafloor sedimentary metagenomes.</title>
        <authorList>
            <person name="Kawai M."/>
            <person name="Futagami T."/>
            <person name="Toyoda A."/>
            <person name="Takaki Y."/>
            <person name="Nishi S."/>
            <person name="Hori S."/>
            <person name="Arai W."/>
            <person name="Tsubouchi T."/>
            <person name="Morono Y."/>
            <person name="Uchiyama I."/>
            <person name="Ito T."/>
            <person name="Fujiyama A."/>
            <person name="Inagaki F."/>
            <person name="Takami H."/>
        </authorList>
    </citation>
    <scope>NUCLEOTIDE SEQUENCE</scope>
    <source>
        <strain evidence="2">Expedition CK06-06</strain>
    </source>
</reference>
<feature type="transmembrane region" description="Helical" evidence="1">
    <location>
        <begin position="5"/>
        <end position="23"/>
    </location>
</feature>
<evidence type="ECO:0000256" key="1">
    <source>
        <dbReference type="SAM" id="Phobius"/>
    </source>
</evidence>
<keyword evidence="1" id="KW-0812">Transmembrane</keyword>
<feature type="transmembrane region" description="Helical" evidence="1">
    <location>
        <begin position="43"/>
        <end position="60"/>
    </location>
</feature>
<comment type="caution">
    <text evidence="2">The sequence shown here is derived from an EMBL/GenBank/DDBJ whole genome shotgun (WGS) entry which is preliminary data.</text>
</comment>
<dbReference type="EMBL" id="BART01021237">
    <property type="protein sequence ID" value="GAG97839.1"/>
    <property type="molecule type" value="Genomic_DNA"/>
</dbReference>
<evidence type="ECO:0000313" key="2">
    <source>
        <dbReference type="EMBL" id="GAG97839.1"/>
    </source>
</evidence>
<keyword evidence="1" id="KW-1133">Transmembrane helix</keyword>
<organism evidence="2">
    <name type="scientific">marine sediment metagenome</name>
    <dbReference type="NCBI Taxonomy" id="412755"/>
    <lineage>
        <taxon>unclassified sequences</taxon>
        <taxon>metagenomes</taxon>
        <taxon>ecological metagenomes</taxon>
    </lineage>
</organism>
<gene>
    <name evidence="2" type="ORF">S01H4_39247</name>
</gene>
<protein>
    <submittedName>
        <fullName evidence="2">Uncharacterized protein</fullName>
    </submittedName>
</protein>
<name>X1BPJ1_9ZZZZ</name>